<feature type="transmembrane region" description="Helical" evidence="1">
    <location>
        <begin position="22"/>
        <end position="44"/>
    </location>
</feature>
<dbReference type="Pfam" id="PF19700">
    <property type="entry name" value="DUF6198"/>
    <property type="match status" value="1"/>
</dbReference>
<dbReference type="InterPro" id="IPR038750">
    <property type="entry name" value="YczE/YyaS-like"/>
</dbReference>
<dbReference type="PANTHER" id="PTHR40078">
    <property type="entry name" value="INTEGRAL MEMBRANE PROTEIN-RELATED"/>
    <property type="match status" value="1"/>
</dbReference>
<evidence type="ECO:0000256" key="1">
    <source>
        <dbReference type="SAM" id="Phobius"/>
    </source>
</evidence>
<dbReference type="RefSeq" id="WP_012961059.1">
    <property type="nucleotide sequence ID" value="NC_013792.1"/>
</dbReference>
<dbReference type="EMBL" id="CP001879">
    <property type="protein sequence ID" value="ADC52147.1"/>
    <property type="molecule type" value="Genomic_DNA"/>
</dbReference>
<feature type="transmembrane region" description="Helical" evidence="1">
    <location>
        <begin position="51"/>
        <end position="69"/>
    </location>
</feature>
<dbReference type="HOGENOM" id="CLU_083843_0_1_9"/>
<keyword evidence="3" id="KW-1185">Reference proteome</keyword>
<keyword evidence="1" id="KW-0472">Membrane</keyword>
<organism evidence="2 3">
    <name type="scientific">Alkalihalophilus pseudofirmus (strain ATCC BAA-2126 / JCM 17055 / OF4)</name>
    <name type="common">Bacillus pseudofirmus</name>
    <dbReference type="NCBI Taxonomy" id="398511"/>
    <lineage>
        <taxon>Bacteria</taxon>
        <taxon>Bacillati</taxon>
        <taxon>Bacillota</taxon>
        <taxon>Bacilli</taxon>
        <taxon>Bacillales</taxon>
        <taxon>Bacillaceae</taxon>
        <taxon>Alkalihalophilus</taxon>
    </lineage>
</organism>
<feature type="transmembrane region" description="Helical" evidence="1">
    <location>
        <begin position="150"/>
        <end position="170"/>
    </location>
</feature>
<proteinExistence type="predicted"/>
<sequence>MIKSNVGIAPWDALNVALSKRIGLTIGSWVFIIGTILILINSLIKRSIPNVAGVIPILIIGAFVDLLNLKILSFMEIDILFFRWSLFFGGLCILASGIAIYLRASFPTVPNDELMLALTERTGWGINITKTIGEAIAFLLAIVWKGPVGIGTFIVVLCLGLLVGFFDQFLHKVGMPRYFIVRRNVDE</sequence>
<dbReference type="Proteomes" id="UP000001544">
    <property type="component" value="Plasmid pBpOF4-01"/>
</dbReference>
<name>D3G1C1_ALKPO</name>
<dbReference type="KEGG" id="bpf:BpOF4_20759"/>
<evidence type="ECO:0000313" key="3">
    <source>
        <dbReference type="Proteomes" id="UP000001544"/>
    </source>
</evidence>
<accession>D3G1C1</accession>
<feature type="transmembrane region" description="Helical" evidence="1">
    <location>
        <begin position="123"/>
        <end position="144"/>
    </location>
</feature>
<geneLocation type="plasmid" evidence="2 3">
    <name>pBpOF4-01</name>
</geneLocation>
<keyword evidence="1" id="KW-1133">Transmembrane helix</keyword>
<feature type="transmembrane region" description="Helical" evidence="1">
    <location>
        <begin position="81"/>
        <end position="102"/>
    </location>
</feature>
<dbReference type="AlphaFoldDB" id="D3G1C1"/>
<reference evidence="2 3" key="1">
    <citation type="journal article" date="2011" name="Environ. Microbiol.">
        <title>Genome of alkaliphilic Bacillus pseudofirmus OF4 reveals adaptations that support the ability to grow in an external pH range from 7.5 to 11.4.</title>
        <authorList>
            <person name="Janto B."/>
            <person name="Ahmed A."/>
            <person name="Ito M."/>
            <person name="Liu J."/>
            <person name="Hicks D.B."/>
            <person name="Pagni S."/>
            <person name="Fackelmayer O.J."/>
            <person name="Smith T.A."/>
            <person name="Earl J."/>
            <person name="Elbourne L.D."/>
            <person name="Hassan K."/>
            <person name="Paulsen I.T."/>
            <person name="Kolsto A.B."/>
            <person name="Tourasse N.J."/>
            <person name="Ehrlich G.D."/>
            <person name="Boissy R."/>
            <person name="Ivey D.M."/>
            <person name="Li G."/>
            <person name="Xue Y."/>
            <person name="Ma Y."/>
            <person name="Hu F.Z."/>
            <person name="Krulwich T.A."/>
        </authorList>
    </citation>
    <scope>NUCLEOTIDE SEQUENCE [LARGE SCALE GENOMIC DNA]</scope>
    <source>
        <strain evidence="3">ATCC BAA-2126 / JCM 17055 / OF4</strain>
    </source>
</reference>
<dbReference type="eggNOG" id="COG2364">
    <property type="taxonomic scope" value="Bacteria"/>
</dbReference>
<dbReference type="PANTHER" id="PTHR40078:SF1">
    <property type="entry name" value="INTEGRAL MEMBRANE PROTEIN"/>
    <property type="match status" value="1"/>
</dbReference>
<keyword evidence="2" id="KW-0614">Plasmid</keyword>
<gene>
    <name evidence="2" type="primary">yyaS</name>
    <name evidence="2" type="ordered locus">BpOF4_20759</name>
</gene>
<protein>
    <submittedName>
        <fullName evidence="2">Membrane protein, putative permease</fullName>
    </submittedName>
</protein>
<evidence type="ECO:0000313" key="2">
    <source>
        <dbReference type="EMBL" id="ADC52147.1"/>
    </source>
</evidence>
<keyword evidence="1" id="KW-0812">Transmembrane</keyword>